<gene>
    <name evidence="3" type="ORF">GCM10009823_08760</name>
</gene>
<dbReference type="EMBL" id="BAAAPZ010000002">
    <property type="protein sequence ID" value="GAA2091561.1"/>
    <property type="molecule type" value="Genomic_DNA"/>
</dbReference>
<evidence type="ECO:0000259" key="2">
    <source>
        <dbReference type="PROSITE" id="PS50093"/>
    </source>
</evidence>
<dbReference type="Gene3D" id="2.60.40.10">
    <property type="entry name" value="Immunoglobulins"/>
    <property type="match status" value="1"/>
</dbReference>
<feature type="domain" description="PKD" evidence="2">
    <location>
        <begin position="18"/>
        <end position="64"/>
    </location>
</feature>
<feature type="region of interest" description="Disordered" evidence="1">
    <location>
        <begin position="28"/>
        <end position="53"/>
    </location>
</feature>
<proteinExistence type="predicted"/>
<organism evidence="3 4">
    <name type="scientific">Brevibacterium salitolerans</name>
    <dbReference type="NCBI Taxonomy" id="1403566"/>
    <lineage>
        <taxon>Bacteria</taxon>
        <taxon>Bacillati</taxon>
        <taxon>Actinomycetota</taxon>
        <taxon>Actinomycetes</taxon>
        <taxon>Micrococcales</taxon>
        <taxon>Brevibacteriaceae</taxon>
        <taxon>Brevibacterium</taxon>
    </lineage>
</organism>
<dbReference type="CDD" id="cd00146">
    <property type="entry name" value="PKD"/>
    <property type="match status" value="1"/>
</dbReference>
<keyword evidence="4" id="KW-1185">Reference proteome</keyword>
<protein>
    <recommendedName>
        <fullName evidence="2">PKD domain-containing protein</fullName>
    </recommendedName>
</protein>
<dbReference type="InterPro" id="IPR013783">
    <property type="entry name" value="Ig-like_fold"/>
</dbReference>
<name>A0ABN2WG09_9MICO</name>
<feature type="compositionally biased region" description="Basic and acidic residues" evidence="1">
    <location>
        <begin position="30"/>
        <end position="45"/>
    </location>
</feature>
<evidence type="ECO:0000256" key="1">
    <source>
        <dbReference type="SAM" id="MobiDB-lite"/>
    </source>
</evidence>
<evidence type="ECO:0000313" key="3">
    <source>
        <dbReference type="EMBL" id="GAA2091561.1"/>
    </source>
</evidence>
<dbReference type="InterPro" id="IPR000601">
    <property type="entry name" value="PKD_dom"/>
</dbReference>
<dbReference type="Pfam" id="PF00801">
    <property type="entry name" value="PKD"/>
    <property type="match status" value="1"/>
</dbReference>
<dbReference type="InterPro" id="IPR035986">
    <property type="entry name" value="PKD_dom_sf"/>
</dbReference>
<evidence type="ECO:0000313" key="4">
    <source>
        <dbReference type="Proteomes" id="UP001500984"/>
    </source>
</evidence>
<sequence>MKVFDAELLGFPLQVRATPVEFLWDFGDGSGDRSKSPGREPRRPADGSITHTYTEKGEYSVTLTTVYTGEFSYGTGWSPIPGTAAVPSDPLPMTVYRYHKYRVGEDCRAAPHGPDC</sequence>
<dbReference type="PROSITE" id="PS50093">
    <property type="entry name" value="PKD"/>
    <property type="match status" value="1"/>
</dbReference>
<reference evidence="3 4" key="1">
    <citation type="journal article" date="2019" name="Int. J. Syst. Evol. Microbiol.">
        <title>The Global Catalogue of Microorganisms (GCM) 10K type strain sequencing project: providing services to taxonomists for standard genome sequencing and annotation.</title>
        <authorList>
            <consortium name="The Broad Institute Genomics Platform"/>
            <consortium name="The Broad Institute Genome Sequencing Center for Infectious Disease"/>
            <person name="Wu L."/>
            <person name="Ma J."/>
        </authorList>
    </citation>
    <scope>NUCLEOTIDE SEQUENCE [LARGE SCALE GENOMIC DNA]</scope>
    <source>
        <strain evidence="3 4">JCM 15900</strain>
    </source>
</reference>
<dbReference type="SUPFAM" id="SSF49299">
    <property type="entry name" value="PKD domain"/>
    <property type="match status" value="1"/>
</dbReference>
<dbReference type="Proteomes" id="UP001500984">
    <property type="component" value="Unassembled WGS sequence"/>
</dbReference>
<accession>A0ABN2WG09</accession>
<comment type="caution">
    <text evidence="3">The sequence shown here is derived from an EMBL/GenBank/DDBJ whole genome shotgun (WGS) entry which is preliminary data.</text>
</comment>
<dbReference type="RefSeq" id="WP_291794264.1">
    <property type="nucleotide sequence ID" value="NZ_BAAAPZ010000002.1"/>
</dbReference>